<protein>
    <submittedName>
        <fullName evidence="1">Uncharacterized protein</fullName>
    </submittedName>
</protein>
<reference evidence="1 2" key="1">
    <citation type="submission" date="2019-01" db="EMBL/GenBank/DDBJ databases">
        <title>Halorientalis sp. F13-25 a new haloarchaeum isolated from hypersaline water.</title>
        <authorList>
            <person name="Ana D.-V."/>
            <person name="Cristina S.-P."/>
            <person name="Antonio V."/>
        </authorList>
    </citation>
    <scope>NUCLEOTIDE SEQUENCE [LARGE SCALE GENOMIC DNA]</scope>
    <source>
        <strain evidence="1 2">F13-25</strain>
    </source>
</reference>
<evidence type="ECO:0000313" key="2">
    <source>
        <dbReference type="Proteomes" id="UP000289691"/>
    </source>
</evidence>
<proteinExistence type="predicted"/>
<organism evidence="1 2">
    <name type="scientific">Halorientalis pallida</name>
    <dbReference type="NCBI Taxonomy" id="2479928"/>
    <lineage>
        <taxon>Archaea</taxon>
        <taxon>Methanobacteriati</taxon>
        <taxon>Methanobacteriota</taxon>
        <taxon>Stenosarchaea group</taxon>
        <taxon>Halobacteria</taxon>
        <taxon>Halobacteriales</taxon>
        <taxon>Haloarculaceae</taxon>
        <taxon>Halorientalis</taxon>
    </lineage>
</organism>
<keyword evidence="2" id="KW-1185">Reference proteome</keyword>
<dbReference type="Gene3D" id="3.90.79.10">
    <property type="entry name" value="Nucleoside Triphosphate Pyrophosphohydrolase"/>
    <property type="match status" value="1"/>
</dbReference>
<dbReference type="Proteomes" id="UP000289691">
    <property type="component" value="Unassembled WGS sequence"/>
</dbReference>
<name>A0A498KTS8_9EURY</name>
<gene>
    <name evidence="1" type="ORF">EAF64_12130</name>
</gene>
<dbReference type="OrthoDB" id="234635at2157"/>
<accession>A0A498KTS8</accession>
<dbReference type="AlphaFoldDB" id="A0A498KTS8"/>
<evidence type="ECO:0000313" key="1">
    <source>
        <dbReference type="EMBL" id="RXK48421.1"/>
    </source>
</evidence>
<sequence length="159" mass="17336">MSLAGRSRDRVEDMLAELEQGYESFPVSQTTVSIPSGCYEETVQEWRQSVARADVHVRNEAGEVLVMSDGDEARPPGSAVGPAESIEDRARRAVTNSVGVECRIDGLQAVTIAGVRNEHDADDDPVYRLVALFDGTHVDGTLPADCRWRADPPESQLLI</sequence>
<dbReference type="RefSeq" id="WP_129069260.1">
    <property type="nucleotide sequence ID" value="NZ_RDFA01000004.1"/>
</dbReference>
<dbReference type="EMBL" id="RDFA01000004">
    <property type="protein sequence ID" value="RXK48421.1"/>
    <property type="molecule type" value="Genomic_DNA"/>
</dbReference>
<comment type="caution">
    <text evidence="1">The sequence shown here is derived from an EMBL/GenBank/DDBJ whole genome shotgun (WGS) entry which is preliminary data.</text>
</comment>